<feature type="coiled-coil region" evidence="11">
    <location>
        <begin position="693"/>
        <end position="796"/>
    </location>
</feature>
<feature type="coiled-coil region" evidence="11">
    <location>
        <begin position="835"/>
        <end position="897"/>
    </location>
</feature>
<keyword evidence="7 11" id="KW-0175">Coiled coil</keyword>
<evidence type="ECO:0000259" key="12">
    <source>
        <dbReference type="SMART" id="SM00968"/>
    </source>
</evidence>
<keyword evidence="8 10" id="KW-0539">Nucleus</keyword>
<dbReference type="GO" id="GO:0051301">
    <property type="term" value="P:cell division"/>
    <property type="evidence" value="ECO:0007669"/>
    <property type="project" value="UniProtKB-KW"/>
</dbReference>
<dbReference type="PANTHER" id="PTHR18937">
    <property type="entry name" value="STRUCTURAL MAINTENANCE OF CHROMOSOMES SMC FAMILY MEMBER"/>
    <property type="match status" value="1"/>
</dbReference>
<dbReference type="GO" id="GO:0007062">
    <property type="term" value="P:sister chromatid cohesion"/>
    <property type="evidence" value="ECO:0007669"/>
    <property type="project" value="InterPro"/>
</dbReference>
<evidence type="ECO:0000256" key="8">
    <source>
        <dbReference type="ARBA" id="ARBA00023242"/>
    </source>
</evidence>
<dbReference type="Gene3D" id="3.40.50.300">
    <property type="entry name" value="P-loop containing nucleotide triphosphate hydrolases"/>
    <property type="match status" value="2"/>
</dbReference>
<evidence type="ECO:0000256" key="10">
    <source>
        <dbReference type="PIRNR" id="PIRNR005719"/>
    </source>
</evidence>
<evidence type="ECO:0000256" key="3">
    <source>
        <dbReference type="ARBA" id="ARBA00005597"/>
    </source>
</evidence>
<gene>
    <name evidence="13" type="ORF">T551_01618</name>
</gene>
<keyword evidence="9" id="KW-0131">Cell cycle</keyword>
<feature type="coiled-coil region" evidence="11">
    <location>
        <begin position="1041"/>
        <end position="1082"/>
    </location>
</feature>
<reference evidence="14" key="1">
    <citation type="journal article" date="2016" name="Nat. Commun.">
        <title>Genome analysis of three Pneumocystis species reveals adaptation mechanisms to life exclusively in mammalian hosts.</title>
        <authorList>
            <person name="Ma L."/>
            <person name="Chen Z."/>
            <person name="Huang D.W."/>
            <person name="Kutty G."/>
            <person name="Ishihara M."/>
            <person name="Wang H."/>
            <person name="Abouelleil A."/>
            <person name="Bishop L."/>
            <person name="Davey E."/>
            <person name="Deng R."/>
            <person name="Deng X."/>
            <person name="Fan L."/>
            <person name="Fantoni G."/>
            <person name="Fitzgerald M."/>
            <person name="Gogineni E."/>
            <person name="Goldberg J.M."/>
            <person name="Handley G."/>
            <person name="Hu X."/>
            <person name="Huber C."/>
            <person name="Jiao X."/>
            <person name="Jones K."/>
            <person name="Levin J.Z."/>
            <person name="Liu Y."/>
            <person name="Macdonald P."/>
            <person name="Melnikov A."/>
            <person name="Raley C."/>
            <person name="Sassi M."/>
            <person name="Sherman B.T."/>
            <person name="Song X."/>
            <person name="Sykes S."/>
            <person name="Tran B."/>
            <person name="Walsh L."/>
            <person name="Xia Y."/>
            <person name="Yang J."/>
            <person name="Young S."/>
            <person name="Zeng Q."/>
            <person name="Zheng X."/>
            <person name="Stephens R."/>
            <person name="Nusbaum C."/>
            <person name="Birren B.W."/>
            <person name="Azadi P."/>
            <person name="Lempicki R.A."/>
            <person name="Cuomo C.A."/>
            <person name="Kovacs J.A."/>
        </authorList>
    </citation>
    <scope>NUCLEOTIDE SEQUENCE [LARGE SCALE GENOMIC DNA]</scope>
    <source>
        <strain evidence="14">RU7</strain>
    </source>
</reference>
<dbReference type="Pfam" id="PF02463">
    <property type="entry name" value="SMC_N"/>
    <property type="match status" value="1"/>
</dbReference>
<comment type="subcellular location">
    <subcellularLocation>
        <location evidence="2">Chromosome</location>
    </subcellularLocation>
    <subcellularLocation>
        <location evidence="1 10">Nucleus</location>
    </subcellularLocation>
</comment>
<keyword evidence="14" id="KW-1185">Reference proteome</keyword>
<feature type="coiled-coil region" evidence="11">
    <location>
        <begin position="299"/>
        <end position="520"/>
    </location>
</feature>
<comment type="caution">
    <text evidence="13">The sequence shown here is derived from an EMBL/GenBank/DDBJ whole genome shotgun (WGS) entry which is preliminary data.</text>
</comment>
<dbReference type="SUPFAM" id="SSF75553">
    <property type="entry name" value="Smc hinge domain"/>
    <property type="match status" value="1"/>
</dbReference>
<dbReference type="GO" id="GO:0005524">
    <property type="term" value="F:ATP binding"/>
    <property type="evidence" value="ECO:0007669"/>
    <property type="project" value="InterPro"/>
</dbReference>
<dbReference type="PANTHER" id="PTHR18937:SF12">
    <property type="entry name" value="STRUCTURAL MAINTENANCE OF CHROMOSOMES PROTEIN"/>
    <property type="match status" value="1"/>
</dbReference>
<dbReference type="InterPro" id="IPR028468">
    <property type="entry name" value="Smc1_ABC"/>
</dbReference>
<evidence type="ECO:0000256" key="1">
    <source>
        <dbReference type="ARBA" id="ARBA00004123"/>
    </source>
</evidence>
<evidence type="ECO:0000256" key="6">
    <source>
        <dbReference type="ARBA" id="ARBA00022776"/>
    </source>
</evidence>
<evidence type="ECO:0000256" key="7">
    <source>
        <dbReference type="ARBA" id="ARBA00023054"/>
    </source>
</evidence>
<dbReference type="CDD" id="cd03275">
    <property type="entry name" value="ABC_SMC1_euk"/>
    <property type="match status" value="2"/>
</dbReference>
<dbReference type="GO" id="GO:0003677">
    <property type="term" value="F:DNA binding"/>
    <property type="evidence" value="ECO:0007669"/>
    <property type="project" value="TreeGrafter"/>
</dbReference>
<dbReference type="PIRSF" id="PIRSF005719">
    <property type="entry name" value="SMC"/>
    <property type="match status" value="1"/>
</dbReference>
<keyword evidence="6" id="KW-0498">Mitosis</keyword>
<keyword evidence="4" id="KW-0158">Chromosome</keyword>
<dbReference type="GeneID" id="28940136"/>
<dbReference type="InterPro" id="IPR024704">
    <property type="entry name" value="SMC"/>
</dbReference>
<dbReference type="Pfam" id="PF06470">
    <property type="entry name" value="SMC_hinge"/>
    <property type="match status" value="1"/>
</dbReference>
<evidence type="ECO:0000256" key="11">
    <source>
        <dbReference type="SAM" id="Coils"/>
    </source>
</evidence>
<name>A0A0W4ZRQ4_PNEJ7</name>
<dbReference type="SUPFAM" id="SSF52540">
    <property type="entry name" value="P-loop containing nucleoside triphosphate hydrolases"/>
    <property type="match status" value="2"/>
</dbReference>
<dbReference type="STRING" id="1408657.A0A0W4ZRQ4"/>
<dbReference type="InterPro" id="IPR036277">
    <property type="entry name" value="SMC_hinge_sf"/>
</dbReference>
<dbReference type="Gene3D" id="1.20.1060.20">
    <property type="match status" value="1"/>
</dbReference>
<accession>A0A0W4ZRQ4</accession>
<organism evidence="13 14">
    <name type="scientific">Pneumocystis jirovecii (strain RU7)</name>
    <name type="common">Human pneumocystis pneumonia agent</name>
    <dbReference type="NCBI Taxonomy" id="1408657"/>
    <lineage>
        <taxon>Eukaryota</taxon>
        <taxon>Fungi</taxon>
        <taxon>Dikarya</taxon>
        <taxon>Ascomycota</taxon>
        <taxon>Taphrinomycotina</taxon>
        <taxon>Pneumocystomycetes</taxon>
        <taxon>Pneumocystaceae</taxon>
        <taxon>Pneumocystis</taxon>
    </lineage>
</organism>
<dbReference type="OrthoDB" id="5575062at2759"/>
<comment type="similarity">
    <text evidence="3">Belongs to the SMC family. SMC1 subfamily.</text>
</comment>
<dbReference type="GO" id="GO:0005634">
    <property type="term" value="C:nucleus"/>
    <property type="evidence" value="ECO:0007669"/>
    <property type="project" value="UniProtKB-SubCell"/>
</dbReference>
<evidence type="ECO:0000313" key="14">
    <source>
        <dbReference type="Proteomes" id="UP000053447"/>
    </source>
</evidence>
<sequence>MGRLVRLELQNFKSYKGHQIIGPFYDFTSIIGPNGSGKNLSIYFFHLITYTGKSNLMDAISFVLGLKSSQLRSSHFMDLIYRETILNENSLQRKPDIGVNDAWVMLVYENDNGNYIQYKKTISPSGVTECLIDNKVVTVAAYNKALEAHNILVKAKNFLVFQGDVEAIASQSPKDLTRLIEQISGSLEYKSEYEKLKIEQERAIDNSTYAFHRKRGINAEIKQYKEQKAEAENYSAKLDERDDAIALHLLWKLFHLECKINSNKEVIFHNISKSAELNREKKKFQENLYETKKIQAKVMKDILKQEKSIREKEKALEEQQPALITAEEKINGANMSIKKYSSRINEIERDQSRQSNYILSFEKDLSIVKKALQNFEEKQAKLAKQKGVIFNDFDLEKYKKLKTKVNNEASIQKQELENLLRQYKIDSESTNILQEKFNQLKKQKDILEDEVYLLSMQKSEMNEKVNQLMQDLKREESNLEVAHSSRIRIAQKEVELNEKLQECLNKLLQINADKRESERELKTKDIVNTLKRIFPGVRGRIIDLYQPTQRKYEIAVATICGKNINSIVVNNQKIAKECIEYLHDQRLGVLTFIPLDTCQVKSIDQKLRNIHPQARLAIDVISYESSVERAIQFAIGNALICDDFNIAKNIRYNRDIEAKIVTLDGTALHKAGLITGGQNRNFKQEQKWDENEIEALKQLRDNLMNRLQDIQKDKKRNMTEEIASSNISGLKPQLEFSKENLNIIQRNLNGKKEEIEHIKRQLKEMPSKLEKDQNLLNENTKKISELQNKINDIEDKIFQDFCSKIKVKNIREYENSHGSWVQETTEKRMSFLTQESKLNNQLTFEKQRLDETSERIKKLQMFINRDSLLILELEKKKKETQETINILKTELLQKRETHTIKKKEHDKKAQVVNELCQEINKLTKQTDLLFKMNSEAESEIERISSERYAIFKRCKLEEINIPLISGNLNDIPIDESIMQNHINTKSEEVNESNIIVSDWKIEIDYSSLDKSLKENGSIDIENRLFEKISELTSEIEKIAPNMKAIERLEGVESKLHDTEKDFDKARKEAKQARDNFNAIKRKRYSLFYKAYTHISEQIDQIYKDLTKSKSFPLGGTAYLSLEDTEEPYLNGVKYHAMPPMKRFRDMEQLSGGEKTIAALALLFAIHSYKPSPFFVLDEVDAALDNANVTKIANYIRQHAGNGFQFIVISLKNGLFHQSEALLGIYREHASNSSRSLTLNVLFHSFIF</sequence>
<dbReference type="Proteomes" id="UP000053447">
    <property type="component" value="Unassembled WGS sequence"/>
</dbReference>
<dbReference type="GO" id="GO:0016887">
    <property type="term" value="F:ATP hydrolysis activity"/>
    <property type="evidence" value="ECO:0007669"/>
    <property type="project" value="InterPro"/>
</dbReference>
<evidence type="ECO:0000313" key="13">
    <source>
        <dbReference type="EMBL" id="KTW31066.1"/>
    </source>
</evidence>
<keyword evidence="5" id="KW-0132">Cell division</keyword>
<dbReference type="InterPro" id="IPR010935">
    <property type="entry name" value="SMC_hinge"/>
</dbReference>
<dbReference type="VEuPathDB" id="FungiDB:T551_01618"/>
<dbReference type="InterPro" id="IPR003395">
    <property type="entry name" value="RecF/RecN/SMC_N"/>
</dbReference>
<dbReference type="SMART" id="SM00968">
    <property type="entry name" value="SMC_hinge"/>
    <property type="match status" value="1"/>
</dbReference>
<evidence type="ECO:0000256" key="4">
    <source>
        <dbReference type="ARBA" id="ARBA00022454"/>
    </source>
</evidence>
<dbReference type="RefSeq" id="XP_018230056.1">
    <property type="nucleotide sequence ID" value="XM_018373881.1"/>
</dbReference>
<dbReference type="InterPro" id="IPR027417">
    <property type="entry name" value="P-loop_NTPase"/>
</dbReference>
<dbReference type="EMBL" id="LFWA01000006">
    <property type="protein sequence ID" value="KTW31066.1"/>
    <property type="molecule type" value="Genomic_DNA"/>
</dbReference>
<evidence type="ECO:0000256" key="2">
    <source>
        <dbReference type="ARBA" id="ARBA00004286"/>
    </source>
</evidence>
<feature type="domain" description="SMC hinge" evidence="12">
    <location>
        <begin position="535"/>
        <end position="651"/>
    </location>
</feature>
<dbReference type="AlphaFoldDB" id="A0A0W4ZRQ4"/>
<feature type="coiled-coil region" evidence="11">
    <location>
        <begin position="214"/>
        <end position="244"/>
    </location>
</feature>
<protein>
    <recommendedName>
        <fullName evidence="10">Structural maintenance of chromosomes protein</fullName>
    </recommendedName>
</protein>
<evidence type="ECO:0000256" key="9">
    <source>
        <dbReference type="ARBA" id="ARBA00023306"/>
    </source>
</evidence>
<dbReference type="GO" id="GO:0008278">
    <property type="term" value="C:cohesin complex"/>
    <property type="evidence" value="ECO:0007669"/>
    <property type="project" value="InterPro"/>
</dbReference>
<dbReference type="Gene3D" id="3.30.70.1620">
    <property type="match status" value="1"/>
</dbReference>
<proteinExistence type="inferred from homology"/>
<evidence type="ECO:0000256" key="5">
    <source>
        <dbReference type="ARBA" id="ARBA00022618"/>
    </source>
</evidence>